<protein>
    <submittedName>
        <fullName evidence="3">Universal stress protein UspA</fullName>
    </submittedName>
</protein>
<evidence type="ECO:0000256" key="1">
    <source>
        <dbReference type="ARBA" id="ARBA00008791"/>
    </source>
</evidence>
<dbReference type="PANTHER" id="PTHR46268:SF6">
    <property type="entry name" value="UNIVERSAL STRESS PROTEIN UP12"/>
    <property type="match status" value="1"/>
</dbReference>
<accession>A0A1U7JFJ7</accession>
<dbReference type="Gene3D" id="3.40.50.620">
    <property type="entry name" value="HUPs"/>
    <property type="match status" value="1"/>
</dbReference>
<comment type="similarity">
    <text evidence="1">Belongs to the universal stress protein A family.</text>
</comment>
<dbReference type="CDD" id="cd00293">
    <property type="entry name" value="USP-like"/>
    <property type="match status" value="1"/>
</dbReference>
<dbReference type="InterPro" id="IPR014729">
    <property type="entry name" value="Rossmann-like_a/b/a_fold"/>
</dbReference>
<dbReference type="RefSeq" id="WP_028480940.1">
    <property type="nucleotide sequence ID" value="NZ_LVVZ01000019.1"/>
</dbReference>
<evidence type="ECO:0000313" key="4">
    <source>
        <dbReference type="Proteomes" id="UP000185783"/>
    </source>
</evidence>
<dbReference type="PANTHER" id="PTHR46268">
    <property type="entry name" value="STRESS RESPONSE PROTEIN NHAX"/>
    <property type="match status" value="1"/>
</dbReference>
<reference evidence="3 4" key="1">
    <citation type="submission" date="2016-03" db="EMBL/GenBank/DDBJ databases">
        <title>Genome sequence of Nesiotobacter sp. nov., a moderately halophilic alphaproteobacterium isolated from the Yellow Sea, China.</title>
        <authorList>
            <person name="Zhang G."/>
            <person name="Zhang R."/>
        </authorList>
    </citation>
    <scope>NUCLEOTIDE SEQUENCE [LARGE SCALE GENOMIC DNA]</scope>
    <source>
        <strain evidence="3 4">WB1-6</strain>
    </source>
</reference>
<keyword evidence="4" id="KW-1185">Reference proteome</keyword>
<dbReference type="EMBL" id="LVVZ01000019">
    <property type="protein sequence ID" value="OKL43513.1"/>
    <property type="molecule type" value="Genomic_DNA"/>
</dbReference>
<name>A0A1U7JFJ7_9HYPH</name>
<feature type="domain" description="UspA" evidence="2">
    <location>
        <begin position="1"/>
        <end position="142"/>
    </location>
</feature>
<dbReference type="Pfam" id="PF00582">
    <property type="entry name" value="Usp"/>
    <property type="match status" value="1"/>
</dbReference>
<comment type="caution">
    <text evidence="3">The sequence shown here is derived from an EMBL/GenBank/DDBJ whole genome shotgun (WGS) entry which is preliminary data.</text>
</comment>
<sequence>MYSNILLPVDLNEESSWKKSLPIAVDLAKHYNAELHVVSVMPDFGKAIVGGYFKKEFEHDALEAAKVALEELLDRELPDDTLKVKGHIAHGTIYEEINKAADKLGTDLIVLASHRPELRDYLLGPNAARVVRHANQSVMVVRGDE</sequence>
<dbReference type="InterPro" id="IPR006015">
    <property type="entry name" value="Universal_stress_UspA"/>
</dbReference>
<organism evidence="3 4">
    <name type="scientific">Pseudovibrio exalbescens</name>
    <dbReference type="NCBI Taxonomy" id="197461"/>
    <lineage>
        <taxon>Bacteria</taxon>
        <taxon>Pseudomonadati</taxon>
        <taxon>Pseudomonadota</taxon>
        <taxon>Alphaproteobacteria</taxon>
        <taxon>Hyphomicrobiales</taxon>
        <taxon>Stappiaceae</taxon>
        <taxon>Pseudovibrio</taxon>
    </lineage>
</organism>
<evidence type="ECO:0000259" key="2">
    <source>
        <dbReference type="Pfam" id="PF00582"/>
    </source>
</evidence>
<dbReference type="Proteomes" id="UP000185783">
    <property type="component" value="Unassembled WGS sequence"/>
</dbReference>
<dbReference type="PRINTS" id="PR01438">
    <property type="entry name" value="UNVRSLSTRESS"/>
</dbReference>
<dbReference type="SUPFAM" id="SSF52402">
    <property type="entry name" value="Adenine nucleotide alpha hydrolases-like"/>
    <property type="match status" value="1"/>
</dbReference>
<dbReference type="OrthoDB" id="9792500at2"/>
<evidence type="ECO:0000313" key="3">
    <source>
        <dbReference type="EMBL" id="OKL43513.1"/>
    </source>
</evidence>
<proteinExistence type="inferred from homology"/>
<gene>
    <name evidence="3" type="ORF">A3843_12795</name>
</gene>
<dbReference type="STRING" id="197461.A3843_12795"/>
<dbReference type="AlphaFoldDB" id="A0A1U7JFJ7"/>
<dbReference type="InterPro" id="IPR006016">
    <property type="entry name" value="UspA"/>
</dbReference>